<keyword evidence="1" id="KW-0378">Hydrolase</keyword>
<accession>U6KH54</accession>
<evidence type="ECO:0000256" key="1">
    <source>
        <dbReference type="RuleBase" id="RU363048"/>
    </source>
</evidence>
<dbReference type="InterPro" id="IPR027417">
    <property type="entry name" value="P-loop_NTPase"/>
</dbReference>
<keyword evidence="5" id="KW-1185">Reference proteome</keyword>
<reference evidence="4" key="2">
    <citation type="submission" date="2013-10" db="EMBL/GenBank/DDBJ databases">
        <authorList>
            <person name="Aslett M."/>
        </authorList>
    </citation>
    <scope>NUCLEOTIDE SEQUENCE [LARGE SCALE GENOMIC DNA]</scope>
    <source>
        <strain evidence="4">Houghton</strain>
    </source>
</reference>
<organism evidence="4 5">
    <name type="scientific">Eimeria mitis</name>
    <dbReference type="NCBI Taxonomy" id="44415"/>
    <lineage>
        <taxon>Eukaryota</taxon>
        <taxon>Sar</taxon>
        <taxon>Alveolata</taxon>
        <taxon>Apicomplexa</taxon>
        <taxon>Conoidasida</taxon>
        <taxon>Coccidia</taxon>
        <taxon>Eucoccidiorida</taxon>
        <taxon>Eimeriorina</taxon>
        <taxon>Eimeriidae</taxon>
        <taxon>Eimeria</taxon>
    </lineage>
</organism>
<dbReference type="GeneID" id="25383452"/>
<keyword evidence="1" id="KW-0547">Nucleotide-binding</keyword>
<comment type="similarity">
    <text evidence="1">Belongs to the RuvB family.</text>
</comment>
<dbReference type="AlphaFoldDB" id="U6KH54"/>
<keyword evidence="1" id="KW-0804">Transcription</keyword>
<dbReference type="Pfam" id="PF06068">
    <property type="entry name" value="TIP49"/>
    <property type="match status" value="1"/>
</dbReference>
<keyword evidence="1" id="KW-0539">Nucleus</keyword>
<dbReference type="GO" id="GO:0016887">
    <property type="term" value="F:ATP hydrolysis activity"/>
    <property type="evidence" value="ECO:0007669"/>
    <property type="project" value="RHEA"/>
</dbReference>
<dbReference type="GO" id="GO:0005524">
    <property type="term" value="F:ATP binding"/>
    <property type="evidence" value="ECO:0007669"/>
    <property type="project" value="UniProtKB-KW"/>
</dbReference>
<dbReference type="Proteomes" id="UP000030744">
    <property type="component" value="Unassembled WGS sequence"/>
</dbReference>
<dbReference type="GO" id="GO:0003678">
    <property type="term" value="F:DNA helicase activity"/>
    <property type="evidence" value="ECO:0007669"/>
    <property type="project" value="UniProtKB-EC"/>
</dbReference>
<comment type="catalytic activity">
    <reaction evidence="1">
        <text>ATP + H2O = ADP + phosphate + H(+)</text>
        <dbReference type="Rhea" id="RHEA:13065"/>
        <dbReference type="ChEBI" id="CHEBI:15377"/>
        <dbReference type="ChEBI" id="CHEBI:15378"/>
        <dbReference type="ChEBI" id="CHEBI:30616"/>
        <dbReference type="ChEBI" id="CHEBI:43474"/>
        <dbReference type="ChEBI" id="CHEBI:456216"/>
        <dbReference type="EC" id="3.6.4.12"/>
    </reaction>
</comment>
<dbReference type="InterPro" id="IPR010339">
    <property type="entry name" value="TIP49_P-loop"/>
</dbReference>
<keyword evidence="1" id="KW-0347">Helicase</keyword>
<evidence type="ECO:0000256" key="2">
    <source>
        <dbReference type="SAM" id="MobiDB-lite"/>
    </source>
</evidence>
<dbReference type="PANTHER" id="PTHR11093">
    <property type="entry name" value="RUVB-RELATED REPTIN AND PONTIN"/>
    <property type="match status" value="1"/>
</dbReference>
<keyword evidence="1" id="KW-0805">Transcription regulation</keyword>
<dbReference type="RefSeq" id="XP_013357351.1">
    <property type="nucleotide sequence ID" value="XM_013501897.1"/>
</dbReference>
<feature type="domain" description="TIP49 P-loop" evidence="3">
    <location>
        <begin position="1"/>
        <end position="84"/>
    </location>
</feature>
<evidence type="ECO:0000259" key="3">
    <source>
        <dbReference type="Pfam" id="PF06068"/>
    </source>
</evidence>
<evidence type="ECO:0000313" key="5">
    <source>
        <dbReference type="Proteomes" id="UP000030744"/>
    </source>
</evidence>
<name>U6KH54_9EIME</name>
<dbReference type="EC" id="3.6.4.12" evidence="1"/>
<reference evidence="4" key="1">
    <citation type="submission" date="2013-10" db="EMBL/GenBank/DDBJ databases">
        <title>Genomic analysis of the causative agents of coccidiosis in chickens.</title>
        <authorList>
            <person name="Reid A.J."/>
            <person name="Blake D."/>
            <person name="Billington K."/>
            <person name="Browne H."/>
            <person name="Dunn M."/>
            <person name="Hung S."/>
            <person name="Kawahara F."/>
            <person name="Miranda-Saavedra D."/>
            <person name="Mourier T."/>
            <person name="Nagra H."/>
            <person name="Otto T.D."/>
            <person name="Rawlings N."/>
            <person name="Sanchez A."/>
            <person name="Sanders M."/>
            <person name="Subramaniam C."/>
            <person name="Tay Y."/>
            <person name="Dear P."/>
            <person name="Doerig C."/>
            <person name="Gruber A."/>
            <person name="Parkinson J."/>
            <person name="Shirley M."/>
            <person name="Wan K.L."/>
            <person name="Berriman M."/>
            <person name="Tomley F."/>
            <person name="Pain A."/>
        </authorList>
    </citation>
    <scope>NUCLEOTIDE SEQUENCE [LARGE SCALE GENOMIC DNA]</scope>
    <source>
        <strain evidence="4">Houghton</strain>
    </source>
</reference>
<gene>
    <name evidence="4" type="ORF">EMH_0092760</name>
</gene>
<dbReference type="OrthoDB" id="10060499at2759"/>
<sequence>MAIAKELGQDTPFTHLSGSEIFSLEMCKTEALTQAFRRSIAVRIKEEAEIIEGGKQQLQQQQQQQQKQQKQQKQQEQELQQEQQQLQQQQQQEQE</sequence>
<proteinExistence type="inferred from homology"/>
<dbReference type="VEuPathDB" id="ToxoDB:EMH_0092760"/>
<dbReference type="EMBL" id="HG687173">
    <property type="protein sequence ID" value="CDJ34788.1"/>
    <property type="molecule type" value="Genomic_DNA"/>
</dbReference>
<keyword evidence="1" id="KW-0067">ATP-binding</keyword>
<protein>
    <recommendedName>
        <fullName evidence="1">RuvB-like helicase</fullName>
        <ecNumber evidence="1">3.6.4.12</ecNumber>
    </recommendedName>
</protein>
<feature type="region of interest" description="Disordered" evidence="2">
    <location>
        <begin position="53"/>
        <end position="74"/>
    </location>
</feature>
<dbReference type="Gene3D" id="3.40.50.300">
    <property type="entry name" value="P-loop containing nucleotide triphosphate hydrolases"/>
    <property type="match status" value="1"/>
</dbReference>
<dbReference type="InterPro" id="IPR027238">
    <property type="entry name" value="RuvB-like"/>
</dbReference>
<evidence type="ECO:0000313" key="4">
    <source>
        <dbReference type="EMBL" id="CDJ34788.1"/>
    </source>
</evidence>